<organism evidence="18 19">
    <name type="scientific">Pseudomonas rhizosphaerae</name>
    <dbReference type="NCBI Taxonomy" id="216142"/>
    <lineage>
        <taxon>Bacteria</taxon>
        <taxon>Pseudomonadati</taxon>
        <taxon>Pseudomonadota</taxon>
        <taxon>Gammaproteobacteria</taxon>
        <taxon>Pseudomonadales</taxon>
        <taxon>Pseudomonadaceae</taxon>
        <taxon>Pseudomonas</taxon>
    </lineage>
</organism>
<evidence type="ECO:0000256" key="16">
    <source>
        <dbReference type="SAM" id="SignalP"/>
    </source>
</evidence>
<evidence type="ECO:0000313" key="18">
    <source>
        <dbReference type="EMBL" id="AIS17137.1"/>
    </source>
</evidence>
<dbReference type="InterPro" id="IPR000531">
    <property type="entry name" value="Beta-barrel_TonB"/>
</dbReference>
<dbReference type="AlphaFoldDB" id="A0A089YRV1"/>
<keyword evidence="7 16" id="KW-0732">Signal</keyword>
<dbReference type="Gene3D" id="3.55.50.30">
    <property type="match status" value="1"/>
</dbReference>
<keyword evidence="5" id="KW-0410">Iron transport</keyword>
<gene>
    <name evidence="18" type="ORF">LT40_06825</name>
</gene>
<keyword evidence="3 14" id="KW-0813">Transport</keyword>
<evidence type="ECO:0000256" key="4">
    <source>
        <dbReference type="ARBA" id="ARBA00022452"/>
    </source>
</evidence>
<evidence type="ECO:0000256" key="9">
    <source>
        <dbReference type="ARBA" id="ARBA00023065"/>
    </source>
</evidence>
<dbReference type="GO" id="GO:0015344">
    <property type="term" value="F:siderophore uptake transmembrane transporter activity"/>
    <property type="evidence" value="ECO:0007669"/>
    <property type="project" value="TreeGrafter"/>
</dbReference>
<keyword evidence="13 14" id="KW-0998">Cell outer membrane</keyword>
<evidence type="ECO:0000256" key="12">
    <source>
        <dbReference type="ARBA" id="ARBA00023170"/>
    </source>
</evidence>
<keyword evidence="6 14" id="KW-0812">Transmembrane</keyword>
<evidence type="ECO:0000256" key="13">
    <source>
        <dbReference type="ARBA" id="ARBA00023237"/>
    </source>
</evidence>
<dbReference type="SUPFAM" id="SSF56935">
    <property type="entry name" value="Porins"/>
    <property type="match status" value="1"/>
</dbReference>
<evidence type="ECO:0000259" key="17">
    <source>
        <dbReference type="SMART" id="SM00965"/>
    </source>
</evidence>
<dbReference type="GO" id="GO:0015891">
    <property type="term" value="P:siderophore transport"/>
    <property type="evidence" value="ECO:0007669"/>
    <property type="project" value="InterPro"/>
</dbReference>
<evidence type="ECO:0000256" key="7">
    <source>
        <dbReference type="ARBA" id="ARBA00022729"/>
    </source>
</evidence>
<evidence type="ECO:0000256" key="8">
    <source>
        <dbReference type="ARBA" id="ARBA00023004"/>
    </source>
</evidence>
<dbReference type="Gene3D" id="2.170.130.10">
    <property type="entry name" value="TonB-dependent receptor, plug domain"/>
    <property type="match status" value="1"/>
</dbReference>
<dbReference type="KEGG" id="prh:LT40_06825"/>
<sequence>MTDFPQRSLALCVSLFIAGLAQAAPVAINLPAQPLADSLQTLAQAGGLQVVYEPAAVVGKTAPRLAGQMEPSVALQRLLAGSGLVGSVQGNVVSVTAPTVATGSAIELGATAVSAASSSIAGTATTEHSGSYTTGSMSTATKLPLSIRETPQSVSVITRQRIEDQGLNDVNDVVKYAPGVTLRKFGGDRQQFLARGFTIDNLMYDGLPTILSTFTQDTLAEADLAIYDHVEVVRGATGLMTGSGSPSATLNLVRKRPTATPQVSITTSAGSWDRYRTEVDASNKLNDSGTVRGRVVAAYQDDKSYIDERNKQRQTFYGVLEADLNDSTTWTIGASKQRDDATSDWGSLPSGYNGEYLGLPRSSFLSGDWAYWDRDNVSVFTDLTHRFDNGWNARLAGSKIWAESNTFSNYLSFPYPYLGSGYEQGAGQYDTTDTQTNLDGSLSGPFQLFGREHELSVGVSHRQEKFDQTGGYWAGYPVDPYNIRPGLVPKPSRADRSPYASKNTATEDAAYAVARFNPIDPLHIIVGSRLSWYDYDNRTGPGDYKVTQEVTPYAGVIYDLNDTYSVYASYTEIFKPQTEQDSGGSVLDPMTGKSYEIGLKGEYFDGALNASFALFDMTQENRAYLLGNQNASNCATFPATSCYGSAGEVRSRGIDTEITGALTPNWQFSAAYTLILSQYVKDAVESNEGRKFAPDQPKHLFKAATSYNFEGDLNKLRIGADVIAQSDTFNRVGSGYATQDSYAVVGLMAGYRFDEHWDGRVNFNNVLDEKYWQGIPTGSGSGTYGDPRNVMFSLKWSL</sequence>
<name>A0A089YRV1_9PSED</name>
<dbReference type="InterPro" id="IPR036942">
    <property type="entry name" value="Beta-barrel_TonB_sf"/>
</dbReference>
<dbReference type="FunFam" id="2.170.130.10:FF:000010">
    <property type="entry name" value="Ferripyoverdine receptor"/>
    <property type="match status" value="1"/>
</dbReference>
<reference evidence="18 19" key="1">
    <citation type="journal article" date="2015" name="J. Biotechnol.">
        <title>Complete genome sequence of Pseudomonas rhizosphaerae IH5T (=DSM 16299T), a phosphate-solubilizing rhizobacterium for bacterial biofertilizer.</title>
        <authorList>
            <person name="Kwak Y."/>
            <person name="Jung B.K."/>
            <person name="Shin J.H."/>
        </authorList>
    </citation>
    <scope>NUCLEOTIDE SEQUENCE [LARGE SCALE GENOMIC DNA]</scope>
    <source>
        <strain evidence="18">DSM 16299</strain>
    </source>
</reference>
<keyword evidence="11 14" id="KW-0472">Membrane</keyword>
<dbReference type="InterPro" id="IPR012910">
    <property type="entry name" value="Plug_dom"/>
</dbReference>
<dbReference type="SMART" id="SM00965">
    <property type="entry name" value="STN"/>
    <property type="match status" value="1"/>
</dbReference>
<dbReference type="InterPro" id="IPR010105">
    <property type="entry name" value="TonB_sidphr_rcpt"/>
</dbReference>
<evidence type="ECO:0000256" key="2">
    <source>
        <dbReference type="ARBA" id="ARBA00009810"/>
    </source>
</evidence>
<evidence type="ECO:0000256" key="11">
    <source>
        <dbReference type="ARBA" id="ARBA00023136"/>
    </source>
</evidence>
<evidence type="ECO:0000256" key="5">
    <source>
        <dbReference type="ARBA" id="ARBA00022496"/>
    </source>
</evidence>
<dbReference type="STRING" id="216142.LT40_06825"/>
<keyword evidence="9" id="KW-0406">Ion transport</keyword>
<dbReference type="HOGENOM" id="CLU_008287_9_3_6"/>
<dbReference type="InterPro" id="IPR039426">
    <property type="entry name" value="TonB-dep_rcpt-like"/>
</dbReference>
<keyword evidence="10 15" id="KW-0798">TonB box</keyword>
<dbReference type="PANTHER" id="PTHR32552">
    <property type="entry name" value="FERRICHROME IRON RECEPTOR-RELATED"/>
    <property type="match status" value="1"/>
</dbReference>
<dbReference type="eggNOG" id="COG4773">
    <property type="taxonomic scope" value="Bacteria"/>
</dbReference>
<keyword evidence="19" id="KW-1185">Reference proteome</keyword>
<comment type="similarity">
    <text evidence="2 14 15">Belongs to the TonB-dependent receptor family.</text>
</comment>
<dbReference type="Pfam" id="PF07715">
    <property type="entry name" value="Plug"/>
    <property type="match status" value="1"/>
</dbReference>
<feature type="signal peptide" evidence="16">
    <location>
        <begin position="1"/>
        <end position="23"/>
    </location>
</feature>
<dbReference type="InterPro" id="IPR011662">
    <property type="entry name" value="Secretin/TonB_short_N"/>
</dbReference>
<evidence type="ECO:0000256" key="15">
    <source>
        <dbReference type="RuleBase" id="RU003357"/>
    </source>
</evidence>
<dbReference type="RefSeq" id="WP_043188002.1">
    <property type="nucleotide sequence ID" value="NZ_CP009533.1"/>
</dbReference>
<protein>
    <submittedName>
        <fullName evidence="18">Ligand-gated channel</fullName>
    </submittedName>
</protein>
<evidence type="ECO:0000256" key="3">
    <source>
        <dbReference type="ARBA" id="ARBA00022448"/>
    </source>
</evidence>
<dbReference type="EMBL" id="CP009533">
    <property type="protein sequence ID" value="AIS17137.1"/>
    <property type="molecule type" value="Genomic_DNA"/>
</dbReference>
<evidence type="ECO:0000313" key="19">
    <source>
        <dbReference type="Proteomes" id="UP000029499"/>
    </source>
</evidence>
<dbReference type="InterPro" id="IPR037066">
    <property type="entry name" value="Plug_dom_sf"/>
</dbReference>
<evidence type="ECO:0000256" key="1">
    <source>
        <dbReference type="ARBA" id="ARBA00004571"/>
    </source>
</evidence>
<feature type="domain" description="Secretin/TonB short N-terminal" evidence="17">
    <location>
        <begin position="48"/>
        <end position="98"/>
    </location>
</feature>
<dbReference type="CDD" id="cd01347">
    <property type="entry name" value="ligand_gated_channel"/>
    <property type="match status" value="1"/>
</dbReference>
<dbReference type="PANTHER" id="PTHR32552:SF74">
    <property type="entry name" value="HYDROXAMATE SIDEROPHORE RECEPTOR FHUE"/>
    <property type="match status" value="1"/>
</dbReference>
<proteinExistence type="inferred from homology"/>
<dbReference type="PROSITE" id="PS52016">
    <property type="entry name" value="TONB_DEPENDENT_REC_3"/>
    <property type="match status" value="1"/>
</dbReference>
<comment type="subcellular location">
    <subcellularLocation>
        <location evidence="1 14">Cell outer membrane</location>
        <topology evidence="1 14">Multi-pass membrane protein</topology>
    </subcellularLocation>
</comment>
<dbReference type="GO" id="GO:0038023">
    <property type="term" value="F:signaling receptor activity"/>
    <property type="evidence" value="ECO:0007669"/>
    <property type="project" value="InterPro"/>
</dbReference>
<evidence type="ECO:0000256" key="14">
    <source>
        <dbReference type="PROSITE-ProRule" id="PRU01360"/>
    </source>
</evidence>
<dbReference type="GO" id="GO:0009279">
    <property type="term" value="C:cell outer membrane"/>
    <property type="evidence" value="ECO:0007669"/>
    <property type="project" value="UniProtKB-SubCell"/>
</dbReference>
<dbReference type="NCBIfam" id="TIGR01783">
    <property type="entry name" value="TonB-siderophor"/>
    <property type="match status" value="1"/>
</dbReference>
<accession>A0A089YRV1</accession>
<keyword evidence="12" id="KW-0675">Receptor</keyword>
<evidence type="ECO:0000256" key="10">
    <source>
        <dbReference type="ARBA" id="ARBA00023077"/>
    </source>
</evidence>
<keyword evidence="8" id="KW-0408">Iron</keyword>
<dbReference type="Gene3D" id="2.40.170.20">
    <property type="entry name" value="TonB-dependent receptor, beta-barrel domain"/>
    <property type="match status" value="1"/>
</dbReference>
<evidence type="ECO:0000256" key="6">
    <source>
        <dbReference type="ARBA" id="ARBA00022692"/>
    </source>
</evidence>
<dbReference type="Proteomes" id="UP000029499">
    <property type="component" value="Chromosome"/>
</dbReference>
<feature type="chain" id="PRO_5001852370" evidence="16">
    <location>
        <begin position="24"/>
        <end position="798"/>
    </location>
</feature>
<keyword evidence="4 14" id="KW-1134">Transmembrane beta strand</keyword>
<dbReference type="Pfam" id="PF00593">
    <property type="entry name" value="TonB_dep_Rec_b-barrel"/>
    <property type="match status" value="1"/>
</dbReference>
<dbReference type="OrthoDB" id="8663017at2"/>